<organism evidence="2 3">
    <name type="scientific">Tanacetum coccineum</name>
    <dbReference type="NCBI Taxonomy" id="301880"/>
    <lineage>
        <taxon>Eukaryota</taxon>
        <taxon>Viridiplantae</taxon>
        <taxon>Streptophyta</taxon>
        <taxon>Embryophyta</taxon>
        <taxon>Tracheophyta</taxon>
        <taxon>Spermatophyta</taxon>
        <taxon>Magnoliopsida</taxon>
        <taxon>eudicotyledons</taxon>
        <taxon>Gunneridae</taxon>
        <taxon>Pentapetalae</taxon>
        <taxon>asterids</taxon>
        <taxon>campanulids</taxon>
        <taxon>Asterales</taxon>
        <taxon>Asteraceae</taxon>
        <taxon>Asteroideae</taxon>
        <taxon>Anthemideae</taxon>
        <taxon>Anthemidinae</taxon>
        <taxon>Tanacetum</taxon>
    </lineage>
</organism>
<dbReference type="EMBL" id="BQNB010008881">
    <property type="protein sequence ID" value="GJS55625.1"/>
    <property type="molecule type" value="Genomic_DNA"/>
</dbReference>
<keyword evidence="3" id="KW-1185">Reference proteome</keyword>
<comment type="caution">
    <text evidence="2">The sequence shown here is derived from an EMBL/GenBank/DDBJ whole genome shotgun (WGS) entry which is preliminary data.</text>
</comment>
<dbReference type="Proteomes" id="UP001151760">
    <property type="component" value="Unassembled WGS sequence"/>
</dbReference>
<protein>
    <submittedName>
        <fullName evidence="2">Uncharacterized protein</fullName>
    </submittedName>
</protein>
<reference evidence="2" key="2">
    <citation type="submission" date="2022-01" db="EMBL/GenBank/DDBJ databases">
        <authorList>
            <person name="Yamashiro T."/>
            <person name="Shiraishi A."/>
            <person name="Satake H."/>
            <person name="Nakayama K."/>
        </authorList>
    </citation>
    <scope>NUCLEOTIDE SEQUENCE</scope>
</reference>
<sequence length="224" mass="25154">MRIEESLNVTFDESFPEPKSSPSIEDDRINDPVFQDLNWSSSLQVNVSDEGYPKSLKEARGYAIEQVIGKIMMLLDNQSGSPNSVLDSKMLENSRNDSHEELYLNDEEDDGDSIVVPQTPSEEIRTKIDNTRVPPPLIRGIGEDKISDKIGNPLSLNHIEHGYSIYCENTIEMISSIKDIIEENMDMFSSISEAIKLMLAIVTNMICVIENDIGNEASKDNLKK</sequence>
<evidence type="ECO:0000313" key="3">
    <source>
        <dbReference type="Proteomes" id="UP001151760"/>
    </source>
</evidence>
<evidence type="ECO:0000313" key="2">
    <source>
        <dbReference type="EMBL" id="GJS55625.1"/>
    </source>
</evidence>
<gene>
    <name evidence="2" type="ORF">Tco_0628987</name>
</gene>
<reference evidence="2" key="1">
    <citation type="journal article" date="2022" name="Int. J. Mol. Sci.">
        <title>Draft Genome of Tanacetum Coccineum: Genomic Comparison of Closely Related Tanacetum-Family Plants.</title>
        <authorList>
            <person name="Yamashiro T."/>
            <person name="Shiraishi A."/>
            <person name="Nakayama K."/>
            <person name="Satake H."/>
        </authorList>
    </citation>
    <scope>NUCLEOTIDE SEQUENCE</scope>
</reference>
<evidence type="ECO:0000256" key="1">
    <source>
        <dbReference type="SAM" id="MobiDB-lite"/>
    </source>
</evidence>
<name>A0ABQ4WRV3_9ASTR</name>
<feature type="region of interest" description="Disordered" evidence="1">
    <location>
        <begin position="1"/>
        <end position="29"/>
    </location>
</feature>
<proteinExistence type="predicted"/>
<accession>A0ABQ4WRV3</accession>